<dbReference type="InterPro" id="IPR012373">
    <property type="entry name" value="Ferrdict_sens_TM"/>
</dbReference>
<comment type="caution">
    <text evidence="4">The sequence shown here is derived from an EMBL/GenBank/DDBJ whole genome shotgun (WGS) entry which is preliminary data.</text>
</comment>
<dbReference type="RefSeq" id="WP_146308172.1">
    <property type="nucleotide sequence ID" value="NZ_VOHS01000066.1"/>
</dbReference>
<feature type="transmembrane region" description="Helical" evidence="1">
    <location>
        <begin position="85"/>
        <end position="105"/>
    </location>
</feature>
<accession>A0A5C6LP16</accession>
<reference evidence="4 5" key="1">
    <citation type="submission" date="2019-08" db="EMBL/GenBank/DDBJ databases">
        <title>Whole genome sequencing of chitin degrading bacteria Chitinophaga pinensis YS16.</title>
        <authorList>
            <person name="Singh R.P."/>
            <person name="Manchanda G."/>
            <person name="Maurya I.K."/>
            <person name="Joshi N.K."/>
            <person name="Srivastava A.K."/>
        </authorList>
    </citation>
    <scope>NUCLEOTIDE SEQUENCE [LARGE SCALE GENOMIC DNA]</scope>
    <source>
        <strain evidence="4 5">YS-16</strain>
    </source>
</reference>
<dbReference type="AlphaFoldDB" id="A0A5C6LP16"/>
<sequence>MEDRIAYLLDQHRRGALTSAERQELQQWLDLPDDTTVDAIATLMEIESTAGDPLDESLLEERVARIVSVDKGEKDKTATVRTLRAWWWAAAILILCFSLLGIYRWQQQKSTVNSRLAQQTNPDIMPGSNKAVLTLANGQKVNLDSTGHQLIREGETAVQQQGGSLLYTASAGTAVSYNTLTTPRGGQFQLVLGDGTRVWLNAASSIRYPTTFNGDTREVTINGEAYFQVATDPGHPFTVHTEGQSITVLGTQFNINNYGDNGHTITTLLEGKIRIDNGRQKVELAPGEQSIANAADISVNRNTDTDMVIAWKNGLFKFNGTRLEDVMKQLRRWYDVDVTYVGTAPDRRFSGEITRSADITEVLDMLRLLHVNFKITDNGPRKTITVVPD</sequence>
<dbReference type="PANTHER" id="PTHR30273">
    <property type="entry name" value="PERIPLASMIC SIGNAL SENSOR AND SIGMA FACTOR ACTIVATOR FECR-RELATED"/>
    <property type="match status" value="1"/>
</dbReference>
<dbReference type="Pfam" id="PF04773">
    <property type="entry name" value="FecR"/>
    <property type="match status" value="1"/>
</dbReference>
<protein>
    <submittedName>
        <fullName evidence="4">DUF4974 domain-containing protein</fullName>
    </submittedName>
</protein>
<dbReference type="Gene3D" id="3.55.50.30">
    <property type="match status" value="1"/>
</dbReference>
<dbReference type="OrthoDB" id="649666at2"/>
<dbReference type="EMBL" id="VOHS01000066">
    <property type="protein sequence ID" value="TWV92731.1"/>
    <property type="molecule type" value="Genomic_DNA"/>
</dbReference>
<dbReference type="Gene3D" id="2.60.120.1440">
    <property type="match status" value="1"/>
</dbReference>
<organism evidence="4 5">
    <name type="scientific">Chitinophaga pinensis</name>
    <dbReference type="NCBI Taxonomy" id="79329"/>
    <lineage>
        <taxon>Bacteria</taxon>
        <taxon>Pseudomonadati</taxon>
        <taxon>Bacteroidota</taxon>
        <taxon>Chitinophagia</taxon>
        <taxon>Chitinophagales</taxon>
        <taxon>Chitinophagaceae</taxon>
        <taxon>Chitinophaga</taxon>
    </lineage>
</organism>
<dbReference type="PANTHER" id="PTHR30273:SF2">
    <property type="entry name" value="PROTEIN FECR"/>
    <property type="match status" value="1"/>
</dbReference>
<dbReference type="Pfam" id="PF16344">
    <property type="entry name" value="FecR_C"/>
    <property type="match status" value="1"/>
</dbReference>
<dbReference type="GO" id="GO:0016989">
    <property type="term" value="F:sigma factor antagonist activity"/>
    <property type="evidence" value="ECO:0007669"/>
    <property type="project" value="TreeGrafter"/>
</dbReference>
<dbReference type="InterPro" id="IPR032508">
    <property type="entry name" value="FecR_C"/>
</dbReference>
<keyword evidence="1" id="KW-0812">Transmembrane</keyword>
<dbReference type="InterPro" id="IPR006860">
    <property type="entry name" value="FecR"/>
</dbReference>
<evidence type="ECO:0000259" key="3">
    <source>
        <dbReference type="Pfam" id="PF16344"/>
    </source>
</evidence>
<evidence type="ECO:0000313" key="5">
    <source>
        <dbReference type="Proteomes" id="UP000318815"/>
    </source>
</evidence>
<evidence type="ECO:0000256" key="1">
    <source>
        <dbReference type="SAM" id="Phobius"/>
    </source>
</evidence>
<proteinExistence type="predicted"/>
<dbReference type="FunFam" id="2.60.120.1440:FF:000001">
    <property type="entry name" value="Putative anti-sigma factor"/>
    <property type="match status" value="1"/>
</dbReference>
<evidence type="ECO:0000313" key="4">
    <source>
        <dbReference type="EMBL" id="TWV92731.1"/>
    </source>
</evidence>
<keyword evidence="1" id="KW-1133">Transmembrane helix</keyword>
<dbReference type="Proteomes" id="UP000318815">
    <property type="component" value="Unassembled WGS sequence"/>
</dbReference>
<keyword evidence="5" id="KW-1185">Reference proteome</keyword>
<gene>
    <name evidence="4" type="ORF">FEF09_28135</name>
</gene>
<keyword evidence="1" id="KW-0472">Membrane</keyword>
<evidence type="ECO:0000259" key="2">
    <source>
        <dbReference type="Pfam" id="PF04773"/>
    </source>
</evidence>
<feature type="domain" description="FecR protein" evidence="2">
    <location>
        <begin position="179"/>
        <end position="274"/>
    </location>
</feature>
<name>A0A5C6LP16_9BACT</name>
<feature type="domain" description="Protein FecR C-terminal" evidence="3">
    <location>
        <begin position="316"/>
        <end position="378"/>
    </location>
</feature>